<dbReference type="SUPFAM" id="SSF50952">
    <property type="entry name" value="Soluble quinoprotein glucose dehydrogenase"/>
    <property type="match status" value="1"/>
</dbReference>
<dbReference type="PANTHER" id="PTHR19328:SF75">
    <property type="entry name" value="ALDOSE SUGAR DEHYDROGENASE YLII"/>
    <property type="match status" value="1"/>
</dbReference>
<keyword evidence="3" id="KW-1185">Reference proteome</keyword>
<proteinExistence type="predicted"/>
<dbReference type="InterPro" id="IPR006311">
    <property type="entry name" value="TAT_signal"/>
</dbReference>
<dbReference type="Pfam" id="PF07995">
    <property type="entry name" value="GSDH"/>
    <property type="match status" value="1"/>
</dbReference>
<reference evidence="2" key="1">
    <citation type="submission" date="2022-10" db="EMBL/GenBank/DDBJ databases">
        <title>Complete genome sequence of Schlegelella aquatica LMG 23380.</title>
        <authorList>
            <person name="Musilova J."/>
            <person name="Kourilova X."/>
            <person name="Bezdicek M."/>
            <person name="Hermankova K."/>
            <person name="Obruca S."/>
            <person name="Sedlar K."/>
        </authorList>
    </citation>
    <scope>NUCLEOTIDE SEQUENCE</scope>
    <source>
        <strain evidence="2">LMG 23380</strain>
    </source>
</reference>
<dbReference type="InterPro" id="IPR011041">
    <property type="entry name" value="Quinoprot_gluc/sorb_DH_b-prop"/>
</dbReference>
<dbReference type="PANTHER" id="PTHR19328">
    <property type="entry name" value="HEDGEHOG-INTERACTING PROTEIN"/>
    <property type="match status" value="1"/>
</dbReference>
<evidence type="ECO:0000259" key="1">
    <source>
        <dbReference type="Pfam" id="PF07995"/>
    </source>
</evidence>
<dbReference type="InterPro" id="IPR011042">
    <property type="entry name" value="6-blade_b-propeller_TolB-like"/>
</dbReference>
<accession>A0ABY6MQ34</accession>
<dbReference type="InterPro" id="IPR012938">
    <property type="entry name" value="Glc/Sorbosone_DH"/>
</dbReference>
<organism evidence="2 3">
    <name type="scientific">Caldimonas aquatica</name>
    <dbReference type="NCBI Taxonomy" id="376175"/>
    <lineage>
        <taxon>Bacteria</taxon>
        <taxon>Pseudomonadati</taxon>
        <taxon>Pseudomonadota</taxon>
        <taxon>Betaproteobacteria</taxon>
        <taxon>Burkholderiales</taxon>
        <taxon>Sphaerotilaceae</taxon>
        <taxon>Caldimonas</taxon>
    </lineage>
</organism>
<sequence length="396" mass="42715">MPPLLRMPPRSPHAASLQRRRLLGAAGAGAAAAVVAGLVPGRPAAAQSPALRVVTVAKGLQHPWGLAFLPDGRMWVTERPGRLRLVGPDGRLGPPVEGLPKVVAEGQGGLLDVALDPRFADNGLVYWSYAEAGDGGAGTAVARGRLQGQRLGEVAVIFRQQPKVGGSAHFGSRLVFDRQGKLFVTLGDRFRYRDQAQDLGVHLGKIVRIEPDGRVPADNPFVGRAGARPEIWSYGHRNVQGAALHPQTGELWTHEHGPQGGDEVNVVLPGRNYGWPVVTHGREYGTGLKIGEGTDKPGMEPPLTHWVPSIAPSGMAFLTSDRYPGWKGSLFVGALRAQVLVRLELDGRRVVREERLLPTLNERLRDVRQGPDGWLYLLTDSEDGRILRVEAAGQRG</sequence>
<dbReference type="Gene3D" id="2.120.10.30">
    <property type="entry name" value="TolB, C-terminal domain"/>
    <property type="match status" value="1"/>
</dbReference>
<dbReference type="PROSITE" id="PS51318">
    <property type="entry name" value="TAT"/>
    <property type="match status" value="1"/>
</dbReference>
<protein>
    <submittedName>
        <fullName evidence="2">PQQ-dependent sugar dehydrogenase</fullName>
    </submittedName>
</protein>
<evidence type="ECO:0000313" key="3">
    <source>
        <dbReference type="Proteomes" id="UP001163266"/>
    </source>
</evidence>
<dbReference type="EMBL" id="CP110257">
    <property type="protein sequence ID" value="UZD54220.1"/>
    <property type="molecule type" value="Genomic_DNA"/>
</dbReference>
<name>A0ABY6MQ34_9BURK</name>
<dbReference type="Proteomes" id="UP001163266">
    <property type="component" value="Chromosome"/>
</dbReference>
<feature type="domain" description="Glucose/Sorbosone dehydrogenase" evidence="1">
    <location>
        <begin position="60"/>
        <end position="388"/>
    </location>
</feature>
<gene>
    <name evidence="2" type="ORF">OMP39_11110</name>
</gene>
<evidence type="ECO:0000313" key="2">
    <source>
        <dbReference type="EMBL" id="UZD54220.1"/>
    </source>
</evidence>